<dbReference type="EMBL" id="ACCL02000022">
    <property type="protein sequence ID" value="EET59092.1"/>
    <property type="molecule type" value="Genomic_DNA"/>
</dbReference>
<name>C6LK14_9FIRM</name>
<keyword evidence="2" id="KW-1185">Reference proteome</keyword>
<organism evidence="1 2">
    <name type="scientific">Marvinbryantia formatexigens DSM 14469</name>
    <dbReference type="NCBI Taxonomy" id="478749"/>
    <lineage>
        <taxon>Bacteria</taxon>
        <taxon>Bacillati</taxon>
        <taxon>Bacillota</taxon>
        <taxon>Clostridia</taxon>
        <taxon>Lachnospirales</taxon>
        <taxon>Lachnospiraceae</taxon>
        <taxon>Marvinbryantia</taxon>
    </lineage>
</organism>
<comment type="caution">
    <text evidence="1">The sequence shown here is derived from an EMBL/GenBank/DDBJ whole genome shotgun (WGS) entry which is preliminary data.</text>
</comment>
<evidence type="ECO:0008006" key="3">
    <source>
        <dbReference type="Google" id="ProtNLM"/>
    </source>
</evidence>
<dbReference type="Proteomes" id="UP000005561">
    <property type="component" value="Unassembled WGS sequence"/>
</dbReference>
<dbReference type="InterPro" id="IPR036390">
    <property type="entry name" value="WH_DNA-bd_sf"/>
</dbReference>
<gene>
    <name evidence="1" type="ORF">BRYFOR_09001</name>
</gene>
<dbReference type="SUPFAM" id="SSF46785">
    <property type="entry name" value="Winged helix' DNA-binding domain"/>
    <property type="match status" value="1"/>
</dbReference>
<protein>
    <recommendedName>
        <fullName evidence="3">MarR family transcriptional regulator</fullName>
    </recommendedName>
</protein>
<reference evidence="1" key="1">
    <citation type="submission" date="2009-07" db="EMBL/GenBank/DDBJ databases">
        <authorList>
            <person name="Weinstock G."/>
            <person name="Sodergren E."/>
            <person name="Clifton S."/>
            <person name="Fulton L."/>
            <person name="Fulton B."/>
            <person name="Courtney L."/>
            <person name="Fronick C."/>
            <person name="Harrison M."/>
            <person name="Strong C."/>
            <person name="Farmer C."/>
            <person name="Delahaunty K."/>
            <person name="Markovic C."/>
            <person name="Hall O."/>
            <person name="Minx P."/>
            <person name="Tomlinson C."/>
            <person name="Mitreva M."/>
            <person name="Nelson J."/>
            <person name="Hou S."/>
            <person name="Wollam A."/>
            <person name="Pepin K.H."/>
            <person name="Johnson M."/>
            <person name="Bhonagiri V."/>
            <person name="Nash W.E."/>
            <person name="Warren W."/>
            <person name="Chinwalla A."/>
            <person name="Mardis E.R."/>
            <person name="Wilson R.K."/>
        </authorList>
    </citation>
    <scope>NUCLEOTIDE SEQUENCE [LARGE SCALE GENOMIC DNA]</scope>
    <source>
        <strain evidence="1">DSM 14469</strain>
    </source>
</reference>
<evidence type="ECO:0000313" key="2">
    <source>
        <dbReference type="Proteomes" id="UP000005561"/>
    </source>
</evidence>
<dbReference type="STRING" id="168384.SAMN05660368_03334"/>
<proteinExistence type="predicted"/>
<sequence length="327" mass="37306">MEHITYQIGPGEWICTLADLQAWFRCRFQHQALSILNHLKDQNCITFTLLEKNKVVKFKITDWPKDNTVLEYNCPCKKDEGLFFFPIARVHEFISMGKCSEMDILLDLWIHAVYNDPSVQGSYSAPVVYYRNNSGNPLTSFQTLGDRWNHSKATISRILKKFEEQNLITLVSFKGRHGSMIYLNYYLSVMFDISDVMIDKEEIAMKMQLPIHIPENEAESCVSETVTDEQITVSENESCVPESHMKFIIRKVAELLKTQGIPCCECPQTQYILSPLSACKDIVNLYTLSIICPYGNTAYRFELSITPEDPSAQMAPEASQPALEGGV</sequence>
<evidence type="ECO:0000313" key="1">
    <source>
        <dbReference type="EMBL" id="EET59092.1"/>
    </source>
</evidence>
<dbReference type="OrthoDB" id="1855849at2"/>
<accession>C6LK14</accession>
<dbReference type="eggNOG" id="ENOG502Z7UI">
    <property type="taxonomic scope" value="Bacteria"/>
</dbReference>
<dbReference type="AlphaFoldDB" id="C6LK14"/>